<dbReference type="AlphaFoldDB" id="A0A087SER7"/>
<dbReference type="RefSeq" id="XP_011397108.1">
    <property type="nucleotide sequence ID" value="XM_011398806.1"/>
</dbReference>
<sequence length="167" mass="17922">MPLLPPPRPPLPHFSWHGMPAQDSPTAPCLRHCLCPPQASSCWTACVGSSCCEPPSSSCAPPAPLAHPPYWDDATPLPPHQWNVPFCRAGSAYYFSLSDICLASPSALQPLRKHGRSGVFKLPGQCPPSSESLPPTPPCGDPVALGQHHPHTLSLSPTTSLRLCRWQ</sequence>
<keyword evidence="2" id="KW-1185">Reference proteome</keyword>
<dbReference type="KEGG" id="apro:F751_5063"/>
<name>A0A087SER7_AUXPR</name>
<evidence type="ECO:0000313" key="1">
    <source>
        <dbReference type="EMBL" id="KFM24221.1"/>
    </source>
</evidence>
<proteinExistence type="predicted"/>
<dbReference type="Proteomes" id="UP000028924">
    <property type="component" value="Unassembled WGS sequence"/>
</dbReference>
<dbReference type="EMBL" id="KL662106">
    <property type="protein sequence ID" value="KFM24221.1"/>
    <property type="molecule type" value="Genomic_DNA"/>
</dbReference>
<reference evidence="1 2" key="1">
    <citation type="journal article" date="2014" name="BMC Genomics">
        <title>Oil accumulation mechanisms of the oleaginous microalga Chlorella protothecoides revealed through its genome, transcriptomes, and proteomes.</title>
        <authorList>
            <person name="Gao C."/>
            <person name="Wang Y."/>
            <person name="Shen Y."/>
            <person name="Yan D."/>
            <person name="He X."/>
            <person name="Dai J."/>
            <person name="Wu Q."/>
        </authorList>
    </citation>
    <scope>NUCLEOTIDE SEQUENCE [LARGE SCALE GENOMIC DNA]</scope>
    <source>
        <strain evidence="1 2">0710</strain>
    </source>
</reference>
<protein>
    <submittedName>
        <fullName evidence="1">Uncharacterized protein</fullName>
    </submittedName>
</protein>
<accession>A0A087SER7</accession>
<gene>
    <name evidence="1" type="ORF">F751_5063</name>
</gene>
<organism evidence="1 2">
    <name type="scientific">Auxenochlorella protothecoides</name>
    <name type="common">Green microalga</name>
    <name type="synonym">Chlorella protothecoides</name>
    <dbReference type="NCBI Taxonomy" id="3075"/>
    <lineage>
        <taxon>Eukaryota</taxon>
        <taxon>Viridiplantae</taxon>
        <taxon>Chlorophyta</taxon>
        <taxon>core chlorophytes</taxon>
        <taxon>Trebouxiophyceae</taxon>
        <taxon>Chlorellales</taxon>
        <taxon>Chlorellaceae</taxon>
        <taxon>Auxenochlorella</taxon>
    </lineage>
</organism>
<dbReference type="GeneID" id="23616454"/>
<evidence type="ECO:0000313" key="2">
    <source>
        <dbReference type="Proteomes" id="UP000028924"/>
    </source>
</evidence>